<keyword evidence="5" id="KW-1185">Reference proteome</keyword>
<feature type="chain" id="PRO_5007574768" description="ASPIC/UnbV domain-containing protein" evidence="2">
    <location>
        <begin position="22"/>
        <end position="1100"/>
    </location>
</feature>
<keyword evidence="1 2" id="KW-0732">Signal</keyword>
<organism evidence="4 5">
    <name type="scientific">Roseivirga spongicola</name>
    <dbReference type="NCBI Taxonomy" id="333140"/>
    <lineage>
        <taxon>Bacteria</taxon>
        <taxon>Pseudomonadati</taxon>
        <taxon>Bacteroidota</taxon>
        <taxon>Cytophagia</taxon>
        <taxon>Cytophagales</taxon>
        <taxon>Roseivirgaceae</taxon>
        <taxon>Roseivirga</taxon>
    </lineage>
</organism>
<feature type="signal peptide" evidence="2">
    <location>
        <begin position="1"/>
        <end position="21"/>
    </location>
</feature>
<evidence type="ECO:0000259" key="3">
    <source>
        <dbReference type="Pfam" id="PF07593"/>
    </source>
</evidence>
<sequence length="1100" mass="122375">MSSIWWKLVCLAILVSACASKKEPNGLFQRISAADSGIDFRNELTETDDFNIIEYLYYYNGGGVAAGDINNDGLIDLYFTANQGPNKLYLNKGNLTFEDVTTRAGIQEIGTWSTGAVMADINADGFLDIYLCQVGDYKEAKGRNQLFINNQDGTFTEKAEAYGLDFVGFSTHAGFFDYDNDGDLDMYLLNHSIKNPEVFVPINERTKSFEGGDKIFQNQLAQGEARFIDVTEETGIYSSALGFGLGLALSDINKDGWTDIYVSNDFAENDYLYINQQDGTFKEELESRIQHTSRYSMGNFVADINNDAELDIFTTDMLPGDPEIWKKSVGEDKVEVYRIKEQFGYGHQYVRNTMQLNLGNDMFSDISLFSNNFATDWSWSPLIFDMDNDGLQDIHITNGIYKRPNDLDFVNYMNSNPGAMEDNELERARINSLPTLKIPNYAGLNQGNGKFTTSPQQMDLGFEEPSYSNGSVYADLDNDGDLDLVINNLEQEAFIYENTYSGTNSYLKIQFKGSKNNPFGIGAKVIVSSSDVTYYRENQNSRGFQSSVAPEVHFGLGTNSQSVSLKVIWPDGKTENINNQPVNQTITLDYSKAQLSEASKITDEEVSLVSPVDWSVAYQHREDPFDDHLREYLLPRKFSHEGPALAVGDVNGDDLDDIYFGGAKDQVGELWIQSENGKFERQLGLVFEQLKRAEDVAAHFFDADGDADLDLYIASGGNELQAGMLFNFDRLYLNDGKGNFQFSPGSLTQVGSIGKTVAIADFNGDSFPDVFVGSNIEPGSYGNNPQQILLINNGRGFYQNQTQARIQNAQNLGMINAAKAIDFDSDGDMDLLLAGEWTGIQLLENDGKGIFNRVDNSMANLKGWWYSLEITDLNNDGLPDIVGGNLGLNSKLKASKKEPVTLYLGDLDQNDQTDPIIFHYQEGKETPFASRDDLIKQVSKIKKLHSNYEEYSQGSGPEEILGEDFQNIPNKKATEFKSHAFINQGNGEFSAIPLPEVAQLSPIMAIVTNDFNQDGNEDLLLFGNNYGYRTDFGRADAKPITLLLGNGDGTFNPTKDHLLNTNETWGEYRNASKISIAGEDYVLAIKNNSGPTLLKLKSNQ</sequence>
<dbReference type="Gene3D" id="2.130.10.130">
    <property type="entry name" value="Integrin alpha, N-terminal"/>
    <property type="match status" value="4"/>
</dbReference>
<dbReference type="InterPro" id="IPR011519">
    <property type="entry name" value="UnbV_ASPIC"/>
</dbReference>
<dbReference type="STRING" id="333140.AWW68_04710"/>
<dbReference type="SUPFAM" id="SSF69318">
    <property type="entry name" value="Integrin alpha N-terminal domain"/>
    <property type="match status" value="3"/>
</dbReference>
<dbReference type="InterPro" id="IPR028994">
    <property type="entry name" value="Integrin_alpha_N"/>
</dbReference>
<dbReference type="Pfam" id="PF13517">
    <property type="entry name" value="FG-GAP_3"/>
    <property type="match status" value="5"/>
</dbReference>
<dbReference type="InterPro" id="IPR027039">
    <property type="entry name" value="Crtac1"/>
</dbReference>
<dbReference type="InterPro" id="IPR013517">
    <property type="entry name" value="FG-GAP"/>
</dbReference>
<evidence type="ECO:0000313" key="4">
    <source>
        <dbReference type="EMBL" id="KYG78529.1"/>
    </source>
</evidence>
<dbReference type="EMBL" id="LRPC01000001">
    <property type="protein sequence ID" value="KYG78529.1"/>
    <property type="molecule type" value="Genomic_DNA"/>
</dbReference>
<comment type="caution">
    <text evidence="4">The sequence shown here is derived from an EMBL/GenBank/DDBJ whole genome shotgun (WGS) entry which is preliminary data.</text>
</comment>
<dbReference type="Pfam" id="PF07593">
    <property type="entry name" value="UnbV_ASPIC"/>
    <property type="match status" value="1"/>
</dbReference>
<evidence type="ECO:0000256" key="2">
    <source>
        <dbReference type="SAM" id="SignalP"/>
    </source>
</evidence>
<feature type="domain" description="ASPIC/UnbV" evidence="3">
    <location>
        <begin position="520"/>
        <end position="587"/>
    </location>
</feature>
<gene>
    <name evidence="4" type="ORF">AWW68_04710</name>
</gene>
<proteinExistence type="predicted"/>
<dbReference type="PANTHER" id="PTHR16026">
    <property type="entry name" value="CARTILAGE ACIDIC PROTEIN 1"/>
    <property type="match status" value="1"/>
</dbReference>
<dbReference type="PANTHER" id="PTHR16026:SF0">
    <property type="entry name" value="CARTILAGE ACIDIC PROTEIN 1"/>
    <property type="match status" value="1"/>
</dbReference>
<evidence type="ECO:0000313" key="5">
    <source>
        <dbReference type="Proteomes" id="UP000075606"/>
    </source>
</evidence>
<evidence type="ECO:0000256" key="1">
    <source>
        <dbReference type="ARBA" id="ARBA00022729"/>
    </source>
</evidence>
<dbReference type="Proteomes" id="UP000075606">
    <property type="component" value="Unassembled WGS sequence"/>
</dbReference>
<accession>A0A150XIH6</accession>
<dbReference type="PROSITE" id="PS51257">
    <property type="entry name" value="PROKAR_LIPOPROTEIN"/>
    <property type="match status" value="1"/>
</dbReference>
<dbReference type="AlphaFoldDB" id="A0A150XIH6"/>
<name>A0A150XIH6_9BACT</name>
<reference evidence="4 5" key="1">
    <citation type="submission" date="2016-01" db="EMBL/GenBank/DDBJ databases">
        <title>Genome sequencing of Roseivirga spongicola UST030701-084.</title>
        <authorList>
            <person name="Selvaratnam C."/>
            <person name="Thevarajoo S."/>
            <person name="Goh K.M."/>
            <person name="Ee R."/>
            <person name="Chan K.-G."/>
            <person name="Chong C.S."/>
        </authorList>
    </citation>
    <scope>NUCLEOTIDE SEQUENCE [LARGE SCALE GENOMIC DNA]</scope>
    <source>
        <strain evidence="4 5">UST030701-084</strain>
    </source>
</reference>
<protein>
    <recommendedName>
        <fullName evidence="3">ASPIC/UnbV domain-containing protein</fullName>
    </recommendedName>
</protein>